<evidence type="ECO:0000256" key="1">
    <source>
        <dbReference type="SAM" id="MobiDB-lite"/>
    </source>
</evidence>
<keyword evidence="4" id="KW-1185">Reference proteome</keyword>
<organism evidence="3 4">
    <name type="scientific">Ophiophagus hannah</name>
    <name type="common">King cobra</name>
    <name type="synonym">Naja hannah</name>
    <dbReference type="NCBI Taxonomy" id="8665"/>
    <lineage>
        <taxon>Eukaryota</taxon>
        <taxon>Metazoa</taxon>
        <taxon>Chordata</taxon>
        <taxon>Craniata</taxon>
        <taxon>Vertebrata</taxon>
        <taxon>Euteleostomi</taxon>
        <taxon>Lepidosauria</taxon>
        <taxon>Squamata</taxon>
        <taxon>Bifurcata</taxon>
        <taxon>Unidentata</taxon>
        <taxon>Episquamata</taxon>
        <taxon>Toxicofera</taxon>
        <taxon>Serpentes</taxon>
        <taxon>Colubroidea</taxon>
        <taxon>Elapidae</taxon>
        <taxon>Elapinae</taxon>
        <taxon>Ophiophagus</taxon>
    </lineage>
</organism>
<sequence>GGGGFSGDARPSAHGARSGRGSLPPPFALPAPAGWMAAEAGRRKRSRCRCALGLALLFDALGLAGVLVGGLLETHVSDLLIYLGGVAAFFSLPWWVFWHVGNLEVPLEELRD</sequence>
<feature type="non-terminal residue" evidence="3">
    <location>
        <position position="112"/>
    </location>
</feature>
<evidence type="ECO:0000256" key="2">
    <source>
        <dbReference type="SAM" id="Phobius"/>
    </source>
</evidence>
<dbReference type="PANTHER" id="PTHR28613:SF8">
    <property type="entry name" value="LCCL DOMAIN-CONTAINING PROTEIN"/>
    <property type="match status" value="1"/>
</dbReference>
<dbReference type="EMBL" id="AZIM01099837">
    <property type="protein sequence ID" value="ETE55799.1"/>
    <property type="molecule type" value="Genomic_DNA"/>
</dbReference>
<feature type="transmembrane region" description="Helical" evidence="2">
    <location>
        <begin position="51"/>
        <end position="73"/>
    </location>
</feature>
<dbReference type="OrthoDB" id="9047238at2759"/>
<feature type="region of interest" description="Disordered" evidence="1">
    <location>
        <begin position="1"/>
        <end position="26"/>
    </location>
</feature>
<dbReference type="InterPro" id="IPR029365">
    <property type="entry name" value="TMEM238"/>
</dbReference>
<evidence type="ECO:0000313" key="3">
    <source>
        <dbReference type="EMBL" id="ETE55799.1"/>
    </source>
</evidence>
<protein>
    <submittedName>
        <fullName evidence="3">Transmembrane protein</fullName>
    </submittedName>
</protein>
<reference evidence="3 4" key="1">
    <citation type="journal article" date="2013" name="Proc. Natl. Acad. Sci. U.S.A.">
        <title>The king cobra genome reveals dynamic gene evolution and adaptation in the snake venom system.</title>
        <authorList>
            <person name="Vonk F.J."/>
            <person name="Casewell N.R."/>
            <person name="Henkel C.V."/>
            <person name="Heimberg A.M."/>
            <person name="Jansen H.J."/>
            <person name="McCleary R.J."/>
            <person name="Kerkkamp H.M."/>
            <person name="Vos R.A."/>
            <person name="Guerreiro I."/>
            <person name="Calvete J.J."/>
            <person name="Wuster W."/>
            <person name="Woods A.E."/>
            <person name="Logan J.M."/>
            <person name="Harrison R.A."/>
            <person name="Castoe T.A."/>
            <person name="de Koning A.P."/>
            <person name="Pollock D.D."/>
            <person name="Yandell M."/>
            <person name="Calderon D."/>
            <person name="Renjifo C."/>
            <person name="Currier R.B."/>
            <person name="Salgado D."/>
            <person name="Pla D."/>
            <person name="Sanz L."/>
            <person name="Hyder A.S."/>
            <person name="Ribeiro J.M."/>
            <person name="Arntzen J.W."/>
            <person name="van den Thillart G.E."/>
            <person name="Boetzer M."/>
            <person name="Pirovano W."/>
            <person name="Dirks R.P."/>
            <person name="Spaink H.P."/>
            <person name="Duboule D."/>
            <person name="McGlinn E."/>
            <person name="Kini R.M."/>
            <person name="Richardson M.K."/>
        </authorList>
    </citation>
    <scope>NUCLEOTIDE SEQUENCE</scope>
    <source>
        <tissue evidence="3">Blood</tissue>
    </source>
</reference>
<dbReference type="PANTHER" id="PTHR28613">
    <property type="entry name" value="SI:CH211-232M10.4-RELATED"/>
    <property type="match status" value="1"/>
</dbReference>
<proteinExistence type="predicted"/>
<feature type="non-terminal residue" evidence="3">
    <location>
        <position position="1"/>
    </location>
</feature>
<evidence type="ECO:0000313" key="4">
    <source>
        <dbReference type="Proteomes" id="UP000018936"/>
    </source>
</evidence>
<dbReference type="AlphaFoldDB" id="V8N0E6"/>
<keyword evidence="2" id="KW-0472">Membrane</keyword>
<feature type="transmembrane region" description="Helical" evidence="2">
    <location>
        <begin position="79"/>
        <end position="98"/>
    </location>
</feature>
<gene>
    <name evidence="3" type="primary">TMEM238</name>
    <name evidence="3" type="ORF">L345_18492</name>
</gene>
<keyword evidence="2 3" id="KW-0812">Transmembrane</keyword>
<name>V8N0E6_OPHHA</name>
<dbReference type="Proteomes" id="UP000018936">
    <property type="component" value="Unassembled WGS sequence"/>
</dbReference>
<comment type="caution">
    <text evidence="3">The sequence shown here is derived from an EMBL/GenBank/DDBJ whole genome shotgun (WGS) entry which is preliminary data.</text>
</comment>
<accession>V8N0E6</accession>
<dbReference type="Pfam" id="PF15125">
    <property type="entry name" value="TMEM238"/>
    <property type="match status" value="1"/>
</dbReference>
<keyword evidence="2" id="KW-1133">Transmembrane helix</keyword>